<evidence type="ECO:0000259" key="14">
    <source>
        <dbReference type="Pfam" id="PF00749"/>
    </source>
</evidence>
<dbReference type="InterPro" id="IPR014729">
    <property type="entry name" value="Rossmann-like_a/b/a_fold"/>
</dbReference>
<dbReference type="Gene3D" id="2.40.240.10">
    <property type="entry name" value="Ribosomal Protein L25, Chain P"/>
    <property type="match status" value="1"/>
</dbReference>
<evidence type="ECO:0000313" key="18">
    <source>
        <dbReference type="Proteomes" id="UP001160390"/>
    </source>
</evidence>
<dbReference type="Gene3D" id="3.40.50.620">
    <property type="entry name" value="HUPs"/>
    <property type="match status" value="1"/>
</dbReference>
<reference evidence="17" key="1">
    <citation type="submission" date="2023-01" db="EMBL/GenBank/DDBJ databases">
        <authorList>
            <person name="Piombo E."/>
        </authorList>
    </citation>
    <scope>NUCLEOTIDE SEQUENCE</scope>
</reference>
<evidence type="ECO:0000256" key="7">
    <source>
        <dbReference type="ARBA" id="ARBA00022741"/>
    </source>
</evidence>
<evidence type="ECO:0000256" key="8">
    <source>
        <dbReference type="ARBA" id="ARBA00022840"/>
    </source>
</evidence>
<dbReference type="InterPro" id="IPR020058">
    <property type="entry name" value="Glu/Gln-tRNA-synth_Ib_cat-dom"/>
</dbReference>
<sequence length="649" mass="71424">MIRAGKAYADDTDPEIQKKDRMNRLPSARRDRPAEESLAIFKEMKEGTELGRKHCIRARIAFDSSNGSLRDPVIYRFPNFQDKEPAPHHRTGWTWNIYPTYDFACPVVDSLEGVTHALRTTEYADRNEQYHWFLNALDIRRVNLWEFARINFIKTFLSKRKLTKVVESGKVSGWDDPRMPTVRGIIRRGLTVPALREFMLKQGPSRNIVTMDWTTIWTLNKKMLDPIVPRFNAVDKKDAVLATIEGGPETPYYEERPKHPKNPSVGNKQVRFANKVWMDQADVAALELGEEFTLMAWGNAIVKGLDKSTTPIKELQLQLHLEGDFKTTKQKMTWLSENEGKLVEAELWDFDYLITKDTLDKDDDFEACLNPNTATVVEAICDPGVGELKEGDFLQLERKGYFRVDKAAGQGPNGKAILCIRLSNPLRRSRRSSQDAGHARPRRLLSQVVIIKQRGALPGERIRDPAVLVRDAPDGDADAAVHVEARAHHVREVVALRDLEAEGREAAQGRGEGGPRGGGPDDEVALEADAVDGGAGVLDDLGGFEDAVCLGAVVLEVIVVQISGEEKSAQKVGQVGILEGGTGVQFGGGIRGFGGVEGDGEEVGPHGVVEDAASPVAAVVGRLIDDVPVVAGAGVVPNHVCNVGFDDAL</sequence>
<name>A0AA35M547_9HYPO</name>
<evidence type="ECO:0000313" key="17">
    <source>
        <dbReference type="EMBL" id="CAI6090522.1"/>
    </source>
</evidence>
<evidence type="ECO:0000256" key="3">
    <source>
        <dbReference type="ARBA" id="ARBA00012835"/>
    </source>
</evidence>
<dbReference type="InterPro" id="IPR049437">
    <property type="entry name" value="tRNA-synt_1c_C2"/>
</dbReference>
<dbReference type="EMBL" id="CABFNP030001012">
    <property type="protein sequence ID" value="CAI6090522.1"/>
    <property type="molecule type" value="Genomic_DNA"/>
</dbReference>
<keyword evidence="4" id="KW-0963">Cytoplasm</keyword>
<evidence type="ECO:0000256" key="9">
    <source>
        <dbReference type="ARBA" id="ARBA00022917"/>
    </source>
</evidence>
<keyword evidence="5" id="KW-0597">Phosphoprotein</keyword>
<dbReference type="SUPFAM" id="SSF52374">
    <property type="entry name" value="Nucleotidylyl transferase"/>
    <property type="match status" value="1"/>
</dbReference>
<evidence type="ECO:0000259" key="16">
    <source>
        <dbReference type="Pfam" id="PF20974"/>
    </source>
</evidence>
<comment type="similarity">
    <text evidence="2">Belongs to the class-I aminoacyl-tRNA synthetase family. Glutamate--tRNA ligase type 2 subfamily.</text>
</comment>
<organism evidence="17 18">
    <name type="scientific">Clonostachys chloroleuca</name>
    <dbReference type="NCBI Taxonomy" id="1926264"/>
    <lineage>
        <taxon>Eukaryota</taxon>
        <taxon>Fungi</taxon>
        <taxon>Dikarya</taxon>
        <taxon>Ascomycota</taxon>
        <taxon>Pezizomycotina</taxon>
        <taxon>Sordariomycetes</taxon>
        <taxon>Hypocreomycetidae</taxon>
        <taxon>Hypocreales</taxon>
        <taxon>Bionectriaceae</taxon>
        <taxon>Clonostachys</taxon>
    </lineage>
</organism>
<keyword evidence="9 13" id="KW-0648">Protein biosynthesis</keyword>
<evidence type="ECO:0000256" key="11">
    <source>
        <dbReference type="ARBA" id="ARBA00030865"/>
    </source>
</evidence>
<dbReference type="Pfam" id="PF00749">
    <property type="entry name" value="tRNA-synt_1c"/>
    <property type="match status" value="1"/>
</dbReference>
<evidence type="ECO:0000256" key="1">
    <source>
        <dbReference type="ARBA" id="ARBA00004496"/>
    </source>
</evidence>
<dbReference type="Pfam" id="PF20974">
    <property type="entry name" value="tRNA-synt_1c_C2"/>
    <property type="match status" value="1"/>
</dbReference>
<dbReference type="GO" id="GO:0006424">
    <property type="term" value="P:glutamyl-tRNA aminoacylation"/>
    <property type="evidence" value="ECO:0007669"/>
    <property type="project" value="TreeGrafter"/>
</dbReference>
<evidence type="ECO:0000256" key="2">
    <source>
        <dbReference type="ARBA" id="ARBA00008927"/>
    </source>
</evidence>
<proteinExistence type="inferred from homology"/>
<dbReference type="EC" id="6.1.1.17" evidence="3"/>
<feature type="non-terminal residue" evidence="17">
    <location>
        <position position="649"/>
    </location>
</feature>
<dbReference type="PANTHER" id="PTHR43097:SF5">
    <property type="entry name" value="GLUTAMATE--TRNA LIGASE"/>
    <property type="match status" value="1"/>
</dbReference>
<comment type="subcellular location">
    <subcellularLocation>
        <location evidence="1">Cytoplasm</location>
    </subcellularLocation>
</comment>
<dbReference type="FunFam" id="3.90.800.10:FF:000001">
    <property type="entry name" value="Glutamine--tRNA ligase"/>
    <property type="match status" value="1"/>
</dbReference>
<dbReference type="FunFam" id="2.40.240.10:FF:000004">
    <property type="entry name" value="Glutamyl-tRNA synthetase, cytoplasmic"/>
    <property type="match status" value="1"/>
</dbReference>
<dbReference type="Pfam" id="PF03950">
    <property type="entry name" value="tRNA-synt_1c_C"/>
    <property type="match status" value="1"/>
</dbReference>
<evidence type="ECO:0000256" key="10">
    <source>
        <dbReference type="ARBA" id="ARBA00023146"/>
    </source>
</evidence>
<comment type="caution">
    <text evidence="17">The sequence shown here is derived from an EMBL/GenBank/DDBJ whole genome shotgun (WGS) entry which is preliminary data.</text>
</comment>
<dbReference type="InterPro" id="IPR050132">
    <property type="entry name" value="Gln/Glu-tRNA_Ligase"/>
</dbReference>
<dbReference type="InterPro" id="IPR020056">
    <property type="entry name" value="Rbsml_bL25/Gln-tRNA_synth_N"/>
</dbReference>
<dbReference type="FunFam" id="1.10.1160.10:FF:000001">
    <property type="entry name" value="Glutamine--tRNA ligase"/>
    <property type="match status" value="1"/>
</dbReference>
<dbReference type="GO" id="GO:0005829">
    <property type="term" value="C:cytosol"/>
    <property type="evidence" value="ECO:0007669"/>
    <property type="project" value="TreeGrafter"/>
</dbReference>
<comment type="catalytic activity">
    <reaction evidence="12">
        <text>tRNA(Glu) + L-glutamate + ATP = L-glutamyl-tRNA(Glu) + AMP + diphosphate</text>
        <dbReference type="Rhea" id="RHEA:23540"/>
        <dbReference type="Rhea" id="RHEA-COMP:9663"/>
        <dbReference type="Rhea" id="RHEA-COMP:9680"/>
        <dbReference type="ChEBI" id="CHEBI:29985"/>
        <dbReference type="ChEBI" id="CHEBI:30616"/>
        <dbReference type="ChEBI" id="CHEBI:33019"/>
        <dbReference type="ChEBI" id="CHEBI:78442"/>
        <dbReference type="ChEBI" id="CHEBI:78520"/>
        <dbReference type="ChEBI" id="CHEBI:456215"/>
        <dbReference type="EC" id="6.1.1.17"/>
    </reaction>
</comment>
<keyword evidence="18" id="KW-1185">Reference proteome</keyword>
<feature type="domain" description="tRNA synthetases class I (E and Q) anti-codon binding" evidence="16">
    <location>
        <begin position="331"/>
        <end position="405"/>
    </location>
</feature>
<feature type="domain" description="Glutamyl/glutaminyl-tRNA synthetase class Ib anti-codon binding" evidence="15">
    <location>
        <begin position="229"/>
        <end position="319"/>
    </location>
</feature>
<evidence type="ECO:0000256" key="5">
    <source>
        <dbReference type="ARBA" id="ARBA00022553"/>
    </source>
</evidence>
<dbReference type="SUPFAM" id="SSF50715">
    <property type="entry name" value="Ribosomal protein L25-like"/>
    <property type="match status" value="1"/>
</dbReference>
<keyword evidence="8 13" id="KW-0067">ATP-binding</keyword>
<dbReference type="InterPro" id="IPR011035">
    <property type="entry name" value="Ribosomal_bL25/Gln-tRNA_synth"/>
</dbReference>
<feature type="domain" description="Glutamyl/glutaminyl-tRNA synthetase class Ib catalytic" evidence="14">
    <location>
        <begin position="1"/>
        <end position="225"/>
    </location>
</feature>
<gene>
    <name evidence="17" type="ORF">CCHLO57077_00001818</name>
</gene>
<dbReference type="GO" id="GO:0004818">
    <property type="term" value="F:glutamate-tRNA ligase activity"/>
    <property type="evidence" value="ECO:0007669"/>
    <property type="project" value="UniProtKB-EC"/>
</dbReference>
<dbReference type="Proteomes" id="UP001160390">
    <property type="component" value="Unassembled WGS sequence"/>
</dbReference>
<evidence type="ECO:0000256" key="13">
    <source>
        <dbReference type="RuleBase" id="RU363037"/>
    </source>
</evidence>
<keyword evidence="6 13" id="KW-0436">Ligase</keyword>
<keyword evidence="7 13" id="KW-0547">Nucleotide-binding</keyword>
<dbReference type="AlphaFoldDB" id="A0AA35M547"/>
<accession>A0AA35M547</accession>
<dbReference type="InterPro" id="IPR020059">
    <property type="entry name" value="Glu/Gln-tRNA-synth_Ib_codon-bd"/>
</dbReference>
<evidence type="ECO:0000259" key="15">
    <source>
        <dbReference type="Pfam" id="PF03950"/>
    </source>
</evidence>
<evidence type="ECO:0000256" key="12">
    <source>
        <dbReference type="ARBA" id="ARBA00048351"/>
    </source>
</evidence>
<dbReference type="GO" id="GO:0017102">
    <property type="term" value="C:methionyl glutamyl tRNA synthetase complex"/>
    <property type="evidence" value="ECO:0007669"/>
    <property type="project" value="TreeGrafter"/>
</dbReference>
<evidence type="ECO:0000256" key="4">
    <source>
        <dbReference type="ARBA" id="ARBA00022490"/>
    </source>
</evidence>
<keyword evidence="10 13" id="KW-0030">Aminoacyl-tRNA synthetase</keyword>
<dbReference type="GO" id="GO:0005524">
    <property type="term" value="F:ATP binding"/>
    <property type="evidence" value="ECO:0007669"/>
    <property type="project" value="UniProtKB-KW"/>
</dbReference>
<protein>
    <recommendedName>
        <fullName evidence="3">glutamate--tRNA ligase</fullName>
        <ecNumber evidence="3">6.1.1.17</ecNumber>
    </recommendedName>
    <alternativeName>
        <fullName evidence="11">Glutamyl-tRNA synthetase</fullName>
    </alternativeName>
</protein>
<dbReference type="PANTHER" id="PTHR43097">
    <property type="entry name" value="GLUTAMINE-TRNA LIGASE"/>
    <property type="match status" value="1"/>
</dbReference>
<evidence type="ECO:0000256" key="6">
    <source>
        <dbReference type="ARBA" id="ARBA00022598"/>
    </source>
</evidence>